<dbReference type="InterPro" id="IPR036812">
    <property type="entry name" value="NAD(P)_OxRdtase_dom_sf"/>
</dbReference>
<dbReference type="Pfam" id="PF00248">
    <property type="entry name" value="Aldo_ket_red"/>
    <property type="match status" value="1"/>
</dbReference>
<dbReference type="InterPro" id="IPR050523">
    <property type="entry name" value="AKR_Detox_Biosynth"/>
</dbReference>
<dbReference type="PROSITE" id="PS00062">
    <property type="entry name" value="ALDOKETO_REDUCTASE_2"/>
    <property type="match status" value="1"/>
</dbReference>
<dbReference type="PANTHER" id="PTHR43364">
    <property type="entry name" value="NADH-SPECIFIC METHYLGLYOXAL REDUCTASE-RELATED"/>
    <property type="match status" value="1"/>
</dbReference>
<evidence type="ECO:0000313" key="4">
    <source>
        <dbReference type="Proteomes" id="UP001302812"/>
    </source>
</evidence>
<reference evidence="3" key="2">
    <citation type="submission" date="2023-05" db="EMBL/GenBank/DDBJ databases">
        <authorList>
            <consortium name="Lawrence Berkeley National Laboratory"/>
            <person name="Steindorff A."/>
            <person name="Hensen N."/>
            <person name="Bonometti L."/>
            <person name="Westerberg I."/>
            <person name="Brannstrom I.O."/>
            <person name="Guillou S."/>
            <person name="Cros-Aarteil S."/>
            <person name="Calhoun S."/>
            <person name="Haridas S."/>
            <person name="Kuo A."/>
            <person name="Mondo S."/>
            <person name="Pangilinan J."/>
            <person name="Riley R."/>
            <person name="Labutti K."/>
            <person name="Andreopoulos B."/>
            <person name="Lipzen A."/>
            <person name="Chen C."/>
            <person name="Yanf M."/>
            <person name="Daum C."/>
            <person name="Ng V."/>
            <person name="Clum A."/>
            <person name="Ohm R."/>
            <person name="Martin F."/>
            <person name="Silar P."/>
            <person name="Natvig D."/>
            <person name="Lalanne C."/>
            <person name="Gautier V."/>
            <person name="Ament-Velasquez S.L."/>
            <person name="Kruys A."/>
            <person name="Hutchinson M.I."/>
            <person name="Powell A.J."/>
            <person name="Barry K."/>
            <person name="Miller A.N."/>
            <person name="Grigoriev I.V."/>
            <person name="Debuchy R."/>
            <person name="Gladieux P."/>
            <person name="Thoren M.H."/>
            <person name="Johannesson H."/>
        </authorList>
    </citation>
    <scope>NUCLEOTIDE SEQUENCE</scope>
    <source>
        <strain evidence="3">CBS 508.74</strain>
    </source>
</reference>
<dbReference type="PRINTS" id="PR00069">
    <property type="entry name" value="ALDKETRDTASE"/>
</dbReference>
<dbReference type="InterPro" id="IPR020471">
    <property type="entry name" value="AKR"/>
</dbReference>
<evidence type="ECO:0000313" key="3">
    <source>
        <dbReference type="EMBL" id="KAK4114771.1"/>
    </source>
</evidence>
<dbReference type="Gene3D" id="3.20.20.100">
    <property type="entry name" value="NADP-dependent oxidoreductase domain"/>
    <property type="match status" value="1"/>
</dbReference>
<keyword evidence="4" id="KW-1185">Reference proteome</keyword>
<dbReference type="Proteomes" id="UP001302812">
    <property type="component" value="Unassembled WGS sequence"/>
</dbReference>
<dbReference type="AlphaFoldDB" id="A0AAN6YUQ6"/>
<gene>
    <name evidence="3" type="ORF">N656DRAFT_776943</name>
</gene>
<reference evidence="3" key="1">
    <citation type="journal article" date="2023" name="Mol. Phylogenet. Evol.">
        <title>Genome-scale phylogeny and comparative genomics of the fungal order Sordariales.</title>
        <authorList>
            <person name="Hensen N."/>
            <person name="Bonometti L."/>
            <person name="Westerberg I."/>
            <person name="Brannstrom I.O."/>
            <person name="Guillou S."/>
            <person name="Cros-Aarteil S."/>
            <person name="Calhoun S."/>
            <person name="Haridas S."/>
            <person name="Kuo A."/>
            <person name="Mondo S."/>
            <person name="Pangilinan J."/>
            <person name="Riley R."/>
            <person name="LaButti K."/>
            <person name="Andreopoulos B."/>
            <person name="Lipzen A."/>
            <person name="Chen C."/>
            <person name="Yan M."/>
            <person name="Daum C."/>
            <person name="Ng V."/>
            <person name="Clum A."/>
            <person name="Steindorff A."/>
            <person name="Ohm R.A."/>
            <person name="Martin F."/>
            <person name="Silar P."/>
            <person name="Natvig D.O."/>
            <person name="Lalanne C."/>
            <person name="Gautier V."/>
            <person name="Ament-Velasquez S.L."/>
            <person name="Kruys A."/>
            <person name="Hutchinson M.I."/>
            <person name="Powell A.J."/>
            <person name="Barry K."/>
            <person name="Miller A.N."/>
            <person name="Grigoriev I.V."/>
            <person name="Debuchy R."/>
            <person name="Gladieux P."/>
            <person name="Hiltunen Thoren M."/>
            <person name="Johannesson H."/>
        </authorList>
    </citation>
    <scope>NUCLEOTIDE SEQUENCE</scope>
    <source>
        <strain evidence="3">CBS 508.74</strain>
    </source>
</reference>
<organism evidence="3 4">
    <name type="scientific">Canariomyces notabilis</name>
    <dbReference type="NCBI Taxonomy" id="2074819"/>
    <lineage>
        <taxon>Eukaryota</taxon>
        <taxon>Fungi</taxon>
        <taxon>Dikarya</taxon>
        <taxon>Ascomycota</taxon>
        <taxon>Pezizomycotina</taxon>
        <taxon>Sordariomycetes</taxon>
        <taxon>Sordariomycetidae</taxon>
        <taxon>Sordariales</taxon>
        <taxon>Chaetomiaceae</taxon>
        <taxon>Canariomyces</taxon>
    </lineage>
</organism>
<accession>A0AAN6YUQ6</accession>
<dbReference type="SUPFAM" id="SSF51430">
    <property type="entry name" value="NAD(P)-linked oxidoreductase"/>
    <property type="match status" value="1"/>
</dbReference>
<dbReference type="PANTHER" id="PTHR43364:SF4">
    <property type="entry name" value="NAD(P)-LINKED OXIDOREDUCTASE SUPERFAMILY PROTEIN"/>
    <property type="match status" value="1"/>
</dbReference>
<dbReference type="CDD" id="cd19075">
    <property type="entry name" value="AKR_AKR7A1-5"/>
    <property type="match status" value="1"/>
</dbReference>
<dbReference type="GO" id="GO:0016491">
    <property type="term" value="F:oxidoreductase activity"/>
    <property type="evidence" value="ECO:0007669"/>
    <property type="project" value="UniProtKB-KW"/>
</dbReference>
<dbReference type="InterPro" id="IPR023210">
    <property type="entry name" value="NADP_OxRdtase_dom"/>
</dbReference>
<sequence>MLANGIQIVFGTVTFLNPPVEEVVEWLNLLEELDIKVVDTAEIYGASEQVLGKAGAASRFTIDTKFPGGASPKISTKDAVIEACKESLKKLGTDAVDVYYIHAPDRRVPWKETLSGLNELYQQGAFKRLGLSNFLAHEVDEAVRVAKENNFVVPTVYQGNYSAVARRTEDEIIPVLRRHNMAFYAYSPIAGGFLSKTRAQLASDEEGRYGEGNPLNKVYNGLYNKPSFVAALDVWEQIAKDEGVSNAELAYRWIVYHSKLDGGFGDAVVLGARKHEQLRQTVEMIKKGPLSDAAVGRIDRIWEDIKGDAWLDNFQMLTAKSGAKQA</sequence>
<name>A0AAN6YUQ6_9PEZI</name>
<evidence type="ECO:0000259" key="2">
    <source>
        <dbReference type="Pfam" id="PF00248"/>
    </source>
</evidence>
<dbReference type="InterPro" id="IPR018170">
    <property type="entry name" value="Aldo/ket_reductase_CS"/>
</dbReference>
<keyword evidence="1" id="KW-0560">Oxidoreductase</keyword>
<dbReference type="EMBL" id="MU853336">
    <property type="protein sequence ID" value="KAK4114771.1"/>
    <property type="molecule type" value="Genomic_DNA"/>
</dbReference>
<feature type="domain" description="NADP-dependent oxidoreductase" evidence="2">
    <location>
        <begin position="8"/>
        <end position="303"/>
    </location>
</feature>
<evidence type="ECO:0000256" key="1">
    <source>
        <dbReference type="ARBA" id="ARBA00023002"/>
    </source>
</evidence>
<comment type="caution">
    <text evidence="3">The sequence shown here is derived from an EMBL/GenBank/DDBJ whole genome shotgun (WGS) entry which is preliminary data.</text>
</comment>
<proteinExistence type="predicted"/>
<dbReference type="RefSeq" id="XP_064672341.1">
    <property type="nucleotide sequence ID" value="XM_064814735.1"/>
</dbReference>
<dbReference type="GeneID" id="89938860"/>
<protein>
    <submittedName>
        <fullName evidence="3">Aflatoxin B1 aldehyde reductase member 3</fullName>
    </submittedName>
</protein>